<evidence type="ECO:0000259" key="1">
    <source>
        <dbReference type="PROSITE" id="PS50268"/>
    </source>
</evidence>
<dbReference type="Pfam" id="PF17963">
    <property type="entry name" value="Big_9"/>
    <property type="match status" value="1"/>
</dbReference>
<gene>
    <name evidence="2" type="ORF">JKG68_03365</name>
</gene>
<dbReference type="GO" id="GO:0007156">
    <property type="term" value="P:homophilic cell adhesion via plasma membrane adhesion molecules"/>
    <property type="evidence" value="ECO:0007669"/>
    <property type="project" value="InterPro"/>
</dbReference>
<dbReference type="RefSeq" id="WP_202055858.1">
    <property type="nucleotide sequence ID" value="NZ_JAEQMY010000003.1"/>
</dbReference>
<dbReference type="InterPro" id="IPR002126">
    <property type="entry name" value="Cadherin-like_dom"/>
</dbReference>
<proteinExistence type="predicted"/>
<dbReference type="Gene3D" id="2.60.40.3440">
    <property type="match status" value="1"/>
</dbReference>
<dbReference type="InterPro" id="IPR001343">
    <property type="entry name" value="Hemolysn_Ca-bd"/>
</dbReference>
<evidence type="ECO:0000313" key="2">
    <source>
        <dbReference type="EMBL" id="MBL0402999.1"/>
    </source>
</evidence>
<feature type="domain" description="Cadherin" evidence="1">
    <location>
        <begin position="508"/>
        <end position="617"/>
    </location>
</feature>
<name>A0A936ZDV6_9HYPH</name>
<dbReference type="PROSITE" id="PS50268">
    <property type="entry name" value="CADHERIN_2"/>
    <property type="match status" value="1"/>
</dbReference>
<evidence type="ECO:0000313" key="3">
    <source>
        <dbReference type="Proteomes" id="UP000605848"/>
    </source>
</evidence>
<dbReference type="Proteomes" id="UP000605848">
    <property type="component" value="Unassembled WGS sequence"/>
</dbReference>
<comment type="caution">
    <text evidence="2">The sequence shown here is derived from an EMBL/GenBank/DDBJ whole genome shotgun (WGS) entry which is preliminary data.</text>
</comment>
<protein>
    <submittedName>
        <fullName evidence="2">Cadherin-like domain-containing protein</fullName>
    </submittedName>
</protein>
<dbReference type="SUPFAM" id="SSF49313">
    <property type="entry name" value="Cadherin-like"/>
    <property type="match status" value="1"/>
</dbReference>
<dbReference type="PROSITE" id="PS00330">
    <property type="entry name" value="HEMOLYSIN_CALCIUM"/>
    <property type="match status" value="1"/>
</dbReference>
<dbReference type="GO" id="GO:0016020">
    <property type="term" value="C:membrane"/>
    <property type="evidence" value="ECO:0007669"/>
    <property type="project" value="InterPro"/>
</dbReference>
<dbReference type="Pfam" id="PF00353">
    <property type="entry name" value="HemolysinCabind"/>
    <property type="match status" value="1"/>
</dbReference>
<sequence length="750" mass="80240">MDETTALAALHEALATPGADPETGKPHYVNAILAVLDTYEAIFLEGETFGPLFTELLEGGERQQAVAQGLYDEWTLSGNFGSVGILKFTLGQQISFEHAKHQFITAANSAGDEAAMAQAISAHLDTLYTHRQDQIARLIGLGDDPAVRARLQQLEDDPYTIVLNKIVGRLTDTGFLADLAAGLLAARRAIEGDVKEFAEIIPVIAALDQASDASDATLLAAFNDAADWSAVLAAIDDNGSTVLDASSAAILQILPDGGEREEAIGRGINEIRDLFGNFGTVGAVREAVLQQIAVEHAKHMFFEAINTAGDASSMAQALGEVATLSLHRQAQIELWSNSTDPEVVARVEALKAAAYTRVLNEIHARLDDAAFVESLSARLLAVRDATHAEKKFQGILQIIDAIDAAADAIDSPTAPATRHLTTNEDTPLVGIDIGASDPNEDALTYRIKEDAGPQKGTVAIVDGKFTYTPNRNVSGTDRFTFEISDGKHGTIEQKVHIAVGAVNDAPIELSLSKAQVRENAKVGTEIGRLAGSDAEGDPLTFTLLDDAEGRFEIKGIDGSASLVVKDGVKLDHEQAAWHRIRVQVKDAANATYEETLSIEVTDDKDEILTGTSASDVLNGDVGSDQLWGGLGNDTLTGAKGKDVFVFDTKANKSTNRDKIVDFSVKDDAIWLDNKVFAKLGKTGSEMKPAQLKKDFFTIGAKAKDKNDYLVYDKAKGVLFYDADGSGKGKAVEIASLSKKLPMTYKDFFVI</sequence>
<dbReference type="CDD" id="cd11304">
    <property type="entry name" value="Cadherin_repeat"/>
    <property type="match status" value="1"/>
</dbReference>
<reference evidence="2" key="1">
    <citation type="submission" date="2021-01" db="EMBL/GenBank/DDBJ databases">
        <title>Microvirga sp.</title>
        <authorList>
            <person name="Kim M.K."/>
        </authorList>
    </citation>
    <scope>NUCLEOTIDE SEQUENCE</scope>
    <source>
        <strain evidence="2">5420S-16</strain>
    </source>
</reference>
<dbReference type="Gene3D" id="2.150.10.10">
    <property type="entry name" value="Serralysin-like metalloprotease, C-terminal"/>
    <property type="match status" value="1"/>
</dbReference>
<dbReference type="AlphaFoldDB" id="A0A936ZDV6"/>
<dbReference type="InterPro" id="IPR015919">
    <property type="entry name" value="Cadherin-like_sf"/>
</dbReference>
<dbReference type="InterPro" id="IPR011049">
    <property type="entry name" value="Serralysin-like_metalloprot_C"/>
</dbReference>
<keyword evidence="3" id="KW-1185">Reference proteome</keyword>
<organism evidence="2 3">
    <name type="scientific">Microvirga aerilata</name>
    <dbReference type="NCBI Taxonomy" id="670292"/>
    <lineage>
        <taxon>Bacteria</taxon>
        <taxon>Pseudomonadati</taxon>
        <taxon>Pseudomonadota</taxon>
        <taxon>Alphaproteobacteria</taxon>
        <taxon>Hyphomicrobiales</taxon>
        <taxon>Methylobacteriaceae</taxon>
        <taxon>Microvirga</taxon>
    </lineage>
</organism>
<dbReference type="SUPFAM" id="SSF51120">
    <property type="entry name" value="beta-Roll"/>
    <property type="match status" value="1"/>
</dbReference>
<dbReference type="InterPro" id="IPR018511">
    <property type="entry name" value="Hemolysin-typ_Ca-bd_CS"/>
</dbReference>
<dbReference type="GO" id="GO:0005509">
    <property type="term" value="F:calcium ion binding"/>
    <property type="evidence" value="ECO:0007669"/>
    <property type="project" value="InterPro"/>
</dbReference>
<dbReference type="EMBL" id="JAEQMY010000003">
    <property type="protein sequence ID" value="MBL0402999.1"/>
    <property type="molecule type" value="Genomic_DNA"/>
</dbReference>
<accession>A0A936ZDV6</accession>